<dbReference type="AlphaFoldDB" id="A0A9P5H5V7"/>
<keyword evidence="1" id="KW-0812">Transmembrane</keyword>
<evidence type="ECO:0000256" key="1">
    <source>
        <dbReference type="SAM" id="Phobius"/>
    </source>
</evidence>
<keyword evidence="3" id="KW-1185">Reference proteome</keyword>
<dbReference type="EMBL" id="JAANBB010000156">
    <property type="protein sequence ID" value="KAF7548174.1"/>
    <property type="molecule type" value="Genomic_DNA"/>
</dbReference>
<keyword evidence="1" id="KW-1133">Transmembrane helix</keyword>
<dbReference type="Proteomes" id="UP000722485">
    <property type="component" value="Unassembled WGS sequence"/>
</dbReference>
<organism evidence="2 3">
    <name type="scientific">Cylindrodendrum hubeiense</name>
    <dbReference type="NCBI Taxonomy" id="595255"/>
    <lineage>
        <taxon>Eukaryota</taxon>
        <taxon>Fungi</taxon>
        <taxon>Dikarya</taxon>
        <taxon>Ascomycota</taxon>
        <taxon>Pezizomycotina</taxon>
        <taxon>Sordariomycetes</taxon>
        <taxon>Hypocreomycetidae</taxon>
        <taxon>Hypocreales</taxon>
        <taxon>Nectriaceae</taxon>
        <taxon>Cylindrodendrum</taxon>
    </lineage>
</organism>
<comment type="caution">
    <text evidence="2">The sequence shown here is derived from an EMBL/GenBank/DDBJ whole genome shotgun (WGS) entry which is preliminary data.</text>
</comment>
<dbReference type="OrthoDB" id="4770059at2759"/>
<proteinExistence type="predicted"/>
<accession>A0A9P5H5V7</accession>
<evidence type="ECO:0000313" key="3">
    <source>
        <dbReference type="Proteomes" id="UP000722485"/>
    </source>
</evidence>
<keyword evidence="1" id="KW-0472">Membrane</keyword>
<reference evidence="2" key="1">
    <citation type="submission" date="2020-03" db="EMBL/GenBank/DDBJ databases">
        <title>Draft Genome Sequence of Cylindrodendrum hubeiense.</title>
        <authorList>
            <person name="Buettner E."/>
            <person name="Kellner H."/>
        </authorList>
    </citation>
    <scope>NUCLEOTIDE SEQUENCE</scope>
    <source>
        <strain evidence="2">IHI 201604</strain>
    </source>
</reference>
<feature type="transmembrane region" description="Helical" evidence="1">
    <location>
        <begin position="173"/>
        <end position="200"/>
    </location>
</feature>
<sequence>MVNEQTYTTIHVSKGGHDIAPLTTAWAIPDDCPSPVQLINGGATLASSCNPPDYKNVWYSHGVYSPGICFSGYTSGCEHTNTNYGGPVKETETAVMCVPSGYSCDDSPLLATSVSGSSTISAPMFQIRWAESDLNALETHPLTPGTSDFATQTGSTVSETSAESTYTSDINGFPAAGVVGIIVGAAAAIAIVSVSSYFFIRGRRQKKLSAQVPAMHHQLVAGAPV</sequence>
<evidence type="ECO:0000313" key="2">
    <source>
        <dbReference type="EMBL" id="KAF7548174.1"/>
    </source>
</evidence>
<protein>
    <submittedName>
        <fullName evidence="2">Uncharacterized protein</fullName>
    </submittedName>
</protein>
<name>A0A9P5H5V7_9HYPO</name>
<gene>
    <name evidence="2" type="ORF">G7Z17_g7221</name>
</gene>